<evidence type="ECO:0000313" key="3">
    <source>
        <dbReference type="EMBL" id="KIO30226.1"/>
    </source>
</evidence>
<dbReference type="OrthoDB" id="5286008at2759"/>
<dbReference type="HOGENOM" id="CLU_023205_7_2_1"/>
<dbReference type="GO" id="GO:0070485">
    <property type="term" value="P:dehydro-D-arabinono-1,4-lactone biosynthetic process"/>
    <property type="evidence" value="ECO:0007669"/>
    <property type="project" value="TreeGrafter"/>
</dbReference>
<accession>A0A0C3QPJ6</accession>
<evidence type="ECO:0000256" key="1">
    <source>
        <dbReference type="SAM" id="MobiDB-lite"/>
    </source>
</evidence>
<feature type="region of interest" description="Disordered" evidence="1">
    <location>
        <begin position="1"/>
        <end position="34"/>
    </location>
</feature>
<protein>
    <recommendedName>
        <fullName evidence="2">NADP-dependent oxidoreductase domain-containing protein</fullName>
    </recommendedName>
</protein>
<dbReference type="InterPro" id="IPR020471">
    <property type="entry name" value="AKR"/>
</dbReference>
<evidence type="ECO:0000313" key="4">
    <source>
        <dbReference type="Proteomes" id="UP000054248"/>
    </source>
</evidence>
<keyword evidence="4" id="KW-1185">Reference proteome</keyword>
<dbReference type="Gene3D" id="3.20.20.100">
    <property type="entry name" value="NADP-dependent oxidoreductase domain"/>
    <property type="match status" value="1"/>
</dbReference>
<gene>
    <name evidence="3" type="ORF">M407DRAFT_156984</name>
</gene>
<evidence type="ECO:0000259" key="2">
    <source>
        <dbReference type="Pfam" id="PF00248"/>
    </source>
</evidence>
<name>A0A0C3QPJ6_9AGAM</name>
<dbReference type="EMBL" id="KN822974">
    <property type="protein sequence ID" value="KIO30226.1"/>
    <property type="molecule type" value="Genomic_DNA"/>
</dbReference>
<dbReference type="Pfam" id="PF00248">
    <property type="entry name" value="Aldo_ket_red"/>
    <property type="match status" value="1"/>
</dbReference>
<sequence length="411" mass="45731">MIPLDSPQPEYPVPARDSIPDNNEDQPVAGKSVQSESASYGLPSLIFGAGGISTLYSSQDDLESFIPFRTVRLALRYGINSFDTSPYYGASEIILGQILQALKDDYPRSSYTLITKCGRYGPTRSEFDYSPTTVRRSIERSLKRLGTTYLDTVYMHDVEFVATPVWPKPNDGNHALVLTDENLAKQWGLGKGDEDKVHGEGDQKVLDAVAELRKLQEEGVIKTVGISGYPLPTLLRLSLLVLHKTGKPLDNVLSYSHYDMQNTTFAAFFPEFTQRAKVARVLTAGPFSMGLLTNSPPDWHPAPQTLKELVKRVIESDKVKSWAGGLPNIALGNSFRREGPIMGQGAKQVPTLVGFSNMQHVHESVAVWREICALPEESERRKAVEGGVKRIFEDEGWMDKSWPCGPEEWRE</sequence>
<dbReference type="PANTHER" id="PTHR42686:SF1">
    <property type="entry name" value="GH17980P-RELATED"/>
    <property type="match status" value="1"/>
</dbReference>
<reference evidence="3 4" key="1">
    <citation type="submission" date="2014-04" db="EMBL/GenBank/DDBJ databases">
        <authorList>
            <consortium name="DOE Joint Genome Institute"/>
            <person name="Kuo A."/>
            <person name="Girlanda M."/>
            <person name="Perotto S."/>
            <person name="Kohler A."/>
            <person name="Nagy L.G."/>
            <person name="Floudas D."/>
            <person name="Copeland A."/>
            <person name="Barry K.W."/>
            <person name="Cichocki N."/>
            <person name="Veneault-Fourrey C."/>
            <person name="LaButti K."/>
            <person name="Lindquist E.A."/>
            <person name="Lipzen A."/>
            <person name="Lundell T."/>
            <person name="Morin E."/>
            <person name="Murat C."/>
            <person name="Sun H."/>
            <person name="Tunlid A."/>
            <person name="Henrissat B."/>
            <person name="Grigoriev I.V."/>
            <person name="Hibbett D.S."/>
            <person name="Martin F."/>
            <person name="Nordberg H.P."/>
            <person name="Cantor M.N."/>
            <person name="Hua S.X."/>
        </authorList>
    </citation>
    <scope>NUCLEOTIDE SEQUENCE [LARGE SCALE GENOMIC DNA]</scope>
    <source>
        <strain evidence="3 4">MUT 4182</strain>
    </source>
</reference>
<proteinExistence type="predicted"/>
<dbReference type="PANTHER" id="PTHR42686">
    <property type="entry name" value="GH17980P-RELATED"/>
    <property type="match status" value="1"/>
</dbReference>
<dbReference type="InterPro" id="IPR036812">
    <property type="entry name" value="NAD(P)_OxRdtase_dom_sf"/>
</dbReference>
<organism evidence="3 4">
    <name type="scientific">Tulasnella calospora MUT 4182</name>
    <dbReference type="NCBI Taxonomy" id="1051891"/>
    <lineage>
        <taxon>Eukaryota</taxon>
        <taxon>Fungi</taxon>
        <taxon>Dikarya</taxon>
        <taxon>Basidiomycota</taxon>
        <taxon>Agaricomycotina</taxon>
        <taxon>Agaricomycetes</taxon>
        <taxon>Cantharellales</taxon>
        <taxon>Tulasnellaceae</taxon>
        <taxon>Tulasnella</taxon>
    </lineage>
</organism>
<dbReference type="STRING" id="1051891.A0A0C3QPJ6"/>
<dbReference type="SUPFAM" id="SSF51430">
    <property type="entry name" value="NAD(P)-linked oxidoreductase"/>
    <property type="match status" value="1"/>
</dbReference>
<reference evidence="4" key="2">
    <citation type="submission" date="2015-01" db="EMBL/GenBank/DDBJ databases">
        <title>Evolutionary Origins and Diversification of the Mycorrhizal Mutualists.</title>
        <authorList>
            <consortium name="DOE Joint Genome Institute"/>
            <consortium name="Mycorrhizal Genomics Consortium"/>
            <person name="Kohler A."/>
            <person name="Kuo A."/>
            <person name="Nagy L.G."/>
            <person name="Floudas D."/>
            <person name="Copeland A."/>
            <person name="Barry K.W."/>
            <person name="Cichocki N."/>
            <person name="Veneault-Fourrey C."/>
            <person name="LaButti K."/>
            <person name="Lindquist E.A."/>
            <person name="Lipzen A."/>
            <person name="Lundell T."/>
            <person name="Morin E."/>
            <person name="Murat C."/>
            <person name="Riley R."/>
            <person name="Ohm R."/>
            <person name="Sun H."/>
            <person name="Tunlid A."/>
            <person name="Henrissat B."/>
            <person name="Grigoriev I.V."/>
            <person name="Hibbett D.S."/>
            <person name="Martin F."/>
        </authorList>
    </citation>
    <scope>NUCLEOTIDE SEQUENCE [LARGE SCALE GENOMIC DNA]</scope>
    <source>
        <strain evidence="4">MUT 4182</strain>
    </source>
</reference>
<dbReference type="InterPro" id="IPR023210">
    <property type="entry name" value="NADP_OxRdtase_dom"/>
</dbReference>
<dbReference type="AlphaFoldDB" id="A0A0C3QPJ6"/>
<dbReference type="GO" id="GO:0045290">
    <property type="term" value="F:D-arabinose 1-dehydrogenase [NAD(P)+] activity"/>
    <property type="evidence" value="ECO:0007669"/>
    <property type="project" value="TreeGrafter"/>
</dbReference>
<dbReference type="Proteomes" id="UP000054248">
    <property type="component" value="Unassembled WGS sequence"/>
</dbReference>
<dbReference type="GO" id="GO:0005829">
    <property type="term" value="C:cytosol"/>
    <property type="evidence" value="ECO:0007669"/>
    <property type="project" value="TreeGrafter"/>
</dbReference>
<feature type="domain" description="NADP-dependent oxidoreductase" evidence="2">
    <location>
        <begin position="45"/>
        <end position="370"/>
    </location>
</feature>